<protein>
    <submittedName>
        <fullName evidence="2">Uncharacterized protein</fullName>
    </submittedName>
</protein>
<accession>M2U0J6</accession>
<evidence type="ECO:0000256" key="1">
    <source>
        <dbReference type="SAM" id="MobiDB-lite"/>
    </source>
</evidence>
<reference evidence="2 3" key="1">
    <citation type="journal article" date="2012" name="PLoS Pathog.">
        <title>Diverse lifestyles and strategies of plant pathogenesis encoded in the genomes of eighteen Dothideomycetes fungi.</title>
        <authorList>
            <person name="Ohm R.A."/>
            <person name="Feau N."/>
            <person name="Henrissat B."/>
            <person name="Schoch C.L."/>
            <person name="Horwitz B.A."/>
            <person name="Barry K.W."/>
            <person name="Condon B.J."/>
            <person name="Copeland A.C."/>
            <person name="Dhillon B."/>
            <person name="Glaser F."/>
            <person name="Hesse C.N."/>
            <person name="Kosti I."/>
            <person name="LaButti K."/>
            <person name="Lindquist E.A."/>
            <person name="Lucas S."/>
            <person name="Salamov A.A."/>
            <person name="Bradshaw R.E."/>
            <person name="Ciuffetti L."/>
            <person name="Hamelin R.C."/>
            <person name="Kema G.H.J."/>
            <person name="Lawrence C."/>
            <person name="Scott J.A."/>
            <person name="Spatafora J.W."/>
            <person name="Turgeon B.G."/>
            <person name="de Wit P.J.G.M."/>
            <person name="Zhong S."/>
            <person name="Goodwin S.B."/>
            <person name="Grigoriev I.V."/>
        </authorList>
    </citation>
    <scope>NUCLEOTIDE SEQUENCE [LARGE SCALE GENOMIC DNA]</scope>
    <source>
        <strain evidence="3">C5 / ATCC 48332 / race O</strain>
    </source>
</reference>
<dbReference type="Proteomes" id="UP000016936">
    <property type="component" value="Unassembled WGS sequence"/>
</dbReference>
<feature type="region of interest" description="Disordered" evidence="1">
    <location>
        <begin position="1"/>
        <end position="53"/>
    </location>
</feature>
<evidence type="ECO:0000313" key="3">
    <source>
        <dbReference type="Proteomes" id="UP000016936"/>
    </source>
</evidence>
<dbReference type="AlphaFoldDB" id="M2U0J6"/>
<organism evidence="2 3">
    <name type="scientific">Cochliobolus heterostrophus (strain C5 / ATCC 48332 / race O)</name>
    <name type="common">Southern corn leaf blight fungus</name>
    <name type="synonym">Bipolaris maydis</name>
    <dbReference type="NCBI Taxonomy" id="701091"/>
    <lineage>
        <taxon>Eukaryota</taxon>
        <taxon>Fungi</taxon>
        <taxon>Dikarya</taxon>
        <taxon>Ascomycota</taxon>
        <taxon>Pezizomycotina</taxon>
        <taxon>Dothideomycetes</taxon>
        <taxon>Pleosporomycetidae</taxon>
        <taxon>Pleosporales</taxon>
        <taxon>Pleosporineae</taxon>
        <taxon>Pleosporaceae</taxon>
        <taxon>Bipolaris</taxon>
    </lineage>
</organism>
<dbReference type="HOGENOM" id="CLU_3068522_0_0_1"/>
<evidence type="ECO:0000313" key="2">
    <source>
        <dbReference type="EMBL" id="EMD87591.1"/>
    </source>
</evidence>
<sequence length="53" mass="5882">MHANEKNKQNAKARDAPKKRCPPTIPAQCFPLPDATNENAMQSCKSRDDVGEK</sequence>
<reference evidence="3" key="2">
    <citation type="journal article" date="2013" name="PLoS Genet.">
        <title>Comparative genome structure, secondary metabolite, and effector coding capacity across Cochliobolus pathogens.</title>
        <authorList>
            <person name="Condon B.J."/>
            <person name="Leng Y."/>
            <person name="Wu D."/>
            <person name="Bushley K.E."/>
            <person name="Ohm R.A."/>
            <person name="Otillar R."/>
            <person name="Martin J."/>
            <person name="Schackwitz W."/>
            <person name="Grimwood J."/>
            <person name="MohdZainudin N."/>
            <person name="Xue C."/>
            <person name="Wang R."/>
            <person name="Manning V.A."/>
            <person name="Dhillon B."/>
            <person name="Tu Z.J."/>
            <person name="Steffenson B.J."/>
            <person name="Salamov A."/>
            <person name="Sun H."/>
            <person name="Lowry S."/>
            <person name="LaButti K."/>
            <person name="Han J."/>
            <person name="Copeland A."/>
            <person name="Lindquist E."/>
            <person name="Barry K."/>
            <person name="Schmutz J."/>
            <person name="Baker S.E."/>
            <person name="Ciuffetti L.M."/>
            <person name="Grigoriev I.V."/>
            <person name="Zhong S."/>
            <person name="Turgeon B.G."/>
        </authorList>
    </citation>
    <scope>NUCLEOTIDE SEQUENCE [LARGE SCALE GENOMIC DNA]</scope>
    <source>
        <strain evidence="3">C5 / ATCC 48332 / race O</strain>
    </source>
</reference>
<keyword evidence="3" id="KW-1185">Reference proteome</keyword>
<dbReference type="EMBL" id="KB445582">
    <property type="protein sequence ID" value="EMD87591.1"/>
    <property type="molecule type" value="Genomic_DNA"/>
</dbReference>
<name>M2U0J6_COCH5</name>
<proteinExistence type="predicted"/>
<gene>
    <name evidence="2" type="ORF">COCHEDRAFT_1023621</name>
</gene>
<feature type="compositionally biased region" description="Basic and acidic residues" evidence="1">
    <location>
        <begin position="1"/>
        <end position="18"/>
    </location>
</feature>